<keyword evidence="2" id="KW-1185">Reference proteome</keyword>
<evidence type="ECO:0000313" key="2">
    <source>
        <dbReference type="Proteomes" id="UP000051673"/>
    </source>
</evidence>
<sequence length="186" mass="21536">MTWVQLGSGLIVILGVLYWGFAKKIPDMFRDALKQNRNFNFDKQLQIDNYYRLNGQSDMQKLILEWSNLLIDNEGTKKMGPFGLLALQGQTIGYASEKTIKTVGNFMQFLYVQNTQDNSEQNQSENKKGDEDTYTFIAFIAVIVSLLKQDFTGQSFDPIDLIRIKINDLNKISEARYRDEIRKIKE</sequence>
<proteinExistence type="predicted"/>
<organism evidence="1 2">
    <name type="scientific">Weissella minor</name>
    <dbReference type="NCBI Taxonomy" id="1620"/>
    <lineage>
        <taxon>Bacteria</taxon>
        <taxon>Bacillati</taxon>
        <taxon>Bacillota</taxon>
        <taxon>Bacilli</taxon>
        <taxon>Lactobacillales</taxon>
        <taxon>Lactobacillaceae</taxon>
        <taxon>Weissella</taxon>
    </lineage>
</organism>
<comment type="caution">
    <text evidence="1">The sequence shown here is derived from an EMBL/GenBank/DDBJ whole genome shotgun (WGS) entry which is preliminary data.</text>
</comment>
<dbReference type="Proteomes" id="UP000051673">
    <property type="component" value="Unassembled WGS sequence"/>
</dbReference>
<gene>
    <name evidence="1" type="ORF">IV67_GL001538</name>
</gene>
<reference evidence="1 2" key="1">
    <citation type="journal article" date="2015" name="Genome Announc.">
        <title>Expanding the biotechnology potential of lactobacilli through comparative genomics of 213 strains and associated genera.</title>
        <authorList>
            <person name="Sun Z."/>
            <person name="Harris H.M."/>
            <person name="McCann A."/>
            <person name="Guo C."/>
            <person name="Argimon S."/>
            <person name="Zhang W."/>
            <person name="Yang X."/>
            <person name="Jeffery I.B."/>
            <person name="Cooney J.C."/>
            <person name="Kagawa T.F."/>
            <person name="Liu W."/>
            <person name="Song Y."/>
            <person name="Salvetti E."/>
            <person name="Wrobel A."/>
            <person name="Rasinkangas P."/>
            <person name="Parkhill J."/>
            <person name="Rea M.C."/>
            <person name="O'Sullivan O."/>
            <person name="Ritari J."/>
            <person name="Douillard F.P."/>
            <person name="Paul Ross R."/>
            <person name="Yang R."/>
            <person name="Briner A.E."/>
            <person name="Felis G.E."/>
            <person name="de Vos W.M."/>
            <person name="Barrangou R."/>
            <person name="Klaenhammer T.R."/>
            <person name="Caufield P.W."/>
            <person name="Cui Y."/>
            <person name="Zhang H."/>
            <person name="O'Toole P.W."/>
        </authorList>
    </citation>
    <scope>NUCLEOTIDE SEQUENCE [LARGE SCALE GENOMIC DNA]</scope>
    <source>
        <strain evidence="1 2">DSM 20014</strain>
    </source>
</reference>
<dbReference type="EMBL" id="JQCD01000018">
    <property type="protein sequence ID" value="KRN77483.1"/>
    <property type="molecule type" value="Genomic_DNA"/>
</dbReference>
<name>A0A0R2JJN1_9LACO</name>
<dbReference type="OrthoDB" id="2328439at2"/>
<accession>A0A0R2JJN1</accession>
<dbReference type="AlphaFoldDB" id="A0A0R2JJN1"/>
<evidence type="ECO:0000313" key="1">
    <source>
        <dbReference type="EMBL" id="KRN77483.1"/>
    </source>
</evidence>
<dbReference type="RefSeq" id="WP_057786573.1">
    <property type="nucleotide sequence ID" value="NZ_JQCD01000018.1"/>
</dbReference>
<protein>
    <submittedName>
        <fullName evidence="1">Uncharacterized protein</fullName>
    </submittedName>
</protein>
<dbReference type="PATRIC" id="fig|1620.3.peg.1572"/>